<dbReference type="PANTHER" id="PTHR10039">
    <property type="entry name" value="AMELOGENIN"/>
    <property type="match status" value="1"/>
</dbReference>
<dbReference type="InterPro" id="IPR013087">
    <property type="entry name" value="Znf_C2H2_type"/>
</dbReference>
<dbReference type="GO" id="GO:0008270">
    <property type="term" value="F:zinc ion binding"/>
    <property type="evidence" value="ECO:0007669"/>
    <property type="project" value="UniProtKB-KW"/>
</dbReference>
<dbReference type="Pfam" id="PF01048">
    <property type="entry name" value="PNP_UDP_1"/>
    <property type="match status" value="1"/>
</dbReference>
<dbReference type="FunFam" id="3.30.160.60:FF:000065">
    <property type="entry name" value="B-cell CLL/lymphoma 6, member B"/>
    <property type="match status" value="1"/>
</dbReference>
<dbReference type="PROSITE" id="PS50157">
    <property type="entry name" value="ZINC_FINGER_C2H2_2"/>
    <property type="match status" value="2"/>
</dbReference>
<dbReference type="Pfam" id="PF12874">
    <property type="entry name" value="zf-met"/>
    <property type="match status" value="1"/>
</dbReference>
<dbReference type="InterPro" id="IPR027417">
    <property type="entry name" value="P-loop_NTPase"/>
</dbReference>
<dbReference type="Gene3D" id="3.40.50.300">
    <property type="entry name" value="P-loop containing nucleotide triphosphate hydrolases"/>
    <property type="match status" value="1"/>
</dbReference>
<dbReference type="Gene3D" id="3.30.160.60">
    <property type="entry name" value="Classic Zinc Finger"/>
    <property type="match status" value="2"/>
</dbReference>
<dbReference type="Pfam" id="PF22939">
    <property type="entry name" value="WHD_GPIID"/>
    <property type="match status" value="1"/>
</dbReference>
<sequence>MEGQNRPSNRDEFEIAIICALPLEANAVLCSLDEIWYDVASTYGRARNDQNHYAFGRSGRHPVVVVTLPGMGNVQSASAAASLDMSFVSIQLVLLVGICGAVPYGPGNQEIILGDVIVSEVLVRLDFGRQYPTGFKRKDTILDGPGKPNEQILGLIQHWKSQVMAQQLHARTIQHLIGLMQDPRIGTEYPTSPDQLFSAEYIHRHHTGCLECSFAESVCATALNTSCEELGCDQCMLIPRARRSGHNDQGSPNQQIYFGTIGTADTVMKSALHRDQLAASEGIIAFEMEGAGVWDKFSCLIIKGVCDYADSHKNKNWQSYAAAVAAAAAKEVLGQYVSHDRPESFNSRFQYSPQEVLTRRAHAESQERQATNNAVPRDIFDKLVKDFKDKVTPDQLDGIEATDLRTLKKELKRIQDEQQQVKALRNMRRIETFMKRIEALGPVVHDLLGSNEIMCFIWGSANTLFRISRAHTDLLDRLLSAYEEIGDELPLLEGNLGIFEHHIGFQRLLGRIFADVLTFHADTMKIYSGRALKVVFKSLWQNYEPTFKNILRQMRSYKTLIEDRMRATYIDPEQASMDTMEIRRLLQQVEKDILDFKQREIERQQRNFHEVRDWIAATEAETEHKNISRDRIRYEGSGEWILDRIKIKEWLDIESDESSGSVLWINGRPGAGKTYIASVLIEACLQKTDCTTSYFYCSEKAGSGGSAIVILRGILLQLICRHTELIPYCHTKMKSSLSSILSDLSTINTLLETLCERISQLYVVIDGLDECGEGKKDVLETFKNLVKKAEAISPGKLRVAFLSRPAPEIKNSLPMAQVFALEPDSTKIDIQKYCQHRTRELAKFDFGDNILNDVIERICIRADGIFLFAKLVMNNLAKQPNRRRFQTEIDATRLPSELNEAYMRIMERLEQDLSEEQLEYTRLLLGWLVCSKRPLKWTEIQAALSIDLQLTTVSHELDIDLRLRDDVQELCGSLVQVLRGNRVELVHSTAKLFIAQQSNINIAAAECDLTLRCLRYLTLDYFRPGIPDSDLREYIIRGDLAFQDYAVSQWYIHMRTFVDAKHAFLEGDTVTMEASIPAKIALVFRELDNFVRFYEENFPQNMALQSTEADCVFFQPYAFYGLLIRIWDHICSAQRGDITARNKVSIGSLEIALTRNRALLEELSSDSEFDLTGLYDEYPFRCPKVLCFYFHEGFRIADVRNHHVNHHDLPFQCPVDDCSPHVSGFRSKSSLLSHMVRYHPEDCDLDESFAPLNRTKVKDTRWHCEPCDISFARKSILTDHMRTHTGEKPFCCSECGKGFTRRSDMKRHENNHERKRR</sequence>
<dbReference type="Proteomes" id="UP000053732">
    <property type="component" value="Unassembled WGS sequence"/>
</dbReference>
<evidence type="ECO:0000256" key="3">
    <source>
        <dbReference type="ARBA" id="ARBA00022771"/>
    </source>
</evidence>
<dbReference type="SUPFAM" id="SSF52540">
    <property type="entry name" value="P-loop containing nucleoside triphosphate hydrolases"/>
    <property type="match status" value="1"/>
</dbReference>
<dbReference type="Pfam" id="PF00096">
    <property type="entry name" value="zf-C2H2"/>
    <property type="match status" value="1"/>
</dbReference>
<dbReference type="SUPFAM" id="SSF57667">
    <property type="entry name" value="beta-beta-alpha zinc fingers"/>
    <property type="match status" value="1"/>
</dbReference>
<name>A0A0G4NZ95_PENC3</name>
<dbReference type="GO" id="GO:0003824">
    <property type="term" value="F:catalytic activity"/>
    <property type="evidence" value="ECO:0007669"/>
    <property type="project" value="InterPro"/>
</dbReference>
<feature type="domain" description="C2H2-type" evidence="7">
    <location>
        <begin position="1262"/>
        <end position="1289"/>
    </location>
</feature>
<feature type="coiled-coil region" evidence="6">
    <location>
        <begin position="899"/>
        <end position="926"/>
    </location>
</feature>
<dbReference type="STRING" id="1429867.A0A0G4NZ95"/>
<keyword evidence="3 5" id="KW-0863">Zinc-finger</keyword>
<evidence type="ECO:0000256" key="5">
    <source>
        <dbReference type="PROSITE-ProRule" id="PRU00042"/>
    </source>
</evidence>
<proteinExistence type="predicted"/>
<dbReference type="InterPro" id="IPR035994">
    <property type="entry name" value="Nucleoside_phosphorylase_sf"/>
</dbReference>
<dbReference type="Pfam" id="PF24809">
    <property type="entry name" value="DUF7708"/>
    <property type="match status" value="1"/>
</dbReference>
<dbReference type="SMART" id="SM00355">
    <property type="entry name" value="ZnF_C2H2"/>
    <property type="match status" value="3"/>
</dbReference>
<dbReference type="InterPro" id="IPR054471">
    <property type="entry name" value="GPIID_WHD"/>
</dbReference>
<evidence type="ECO:0000313" key="8">
    <source>
        <dbReference type="EMBL" id="CRL19387.1"/>
    </source>
</evidence>
<evidence type="ECO:0000256" key="1">
    <source>
        <dbReference type="ARBA" id="ARBA00022723"/>
    </source>
</evidence>
<reference evidence="8 9" key="1">
    <citation type="journal article" date="2014" name="Nat. Commun.">
        <title>Multiple recent horizontal transfers of a large genomic region in cheese making fungi.</title>
        <authorList>
            <person name="Cheeseman K."/>
            <person name="Ropars J."/>
            <person name="Renault P."/>
            <person name="Dupont J."/>
            <person name="Gouzy J."/>
            <person name="Branca A."/>
            <person name="Abraham A.L."/>
            <person name="Ceppi M."/>
            <person name="Conseiller E."/>
            <person name="Debuchy R."/>
            <person name="Malagnac F."/>
            <person name="Goarin A."/>
            <person name="Silar P."/>
            <person name="Lacoste S."/>
            <person name="Sallet E."/>
            <person name="Bensimon A."/>
            <person name="Giraud T."/>
            <person name="Brygoo Y."/>
        </authorList>
    </citation>
    <scope>NUCLEOTIDE SEQUENCE [LARGE SCALE GENOMIC DNA]</scope>
    <source>
        <strain evidence="9">FM 013</strain>
    </source>
</reference>
<dbReference type="EMBL" id="HG793136">
    <property type="protein sequence ID" value="CRL19387.1"/>
    <property type="molecule type" value="Genomic_DNA"/>
</dbReference>
<dbReference type="Gene3D" id="3.40.50.1580">
    <property type="entry name" value="Nucleoside phosphorylase domain"/>
    <property type="match status" value="1"/>
</dbReference>
<accession>A0A0G4NZ95</accession>
<gene>
    <name evidence="8" type="ORF">PCAMFM013_S003g000178</name>
</gene>
<organism evidence="8 9">
    <name type="scientific">Penicillium camemberti (strain FM 013)</name>
    <dbReference type="NCBI Taxonomy" id="1429867"/>
    <lineage>
        <taxon>Eukaryota</taxon>
        <taxon>Fungi</taxon>
        <taxon>Dikarya</taxon>
        <taxon>Ascomycota</taxon>
        <taxon>Pezizomycotina</taxon>
        <taxon>Eurotiomycetes</taxon>
        <taxon>Eurotiomycetidae</taxon>
        <taxon>Eurotiales</taxon>
        <taxon>Aspergillaceae</taxon>
        <taxon>Penicillium</taxon>
    </lineage>
</organism>
<dbReference type="PROSITE" id="PS00028">
    <property type="entry name" value="ZINC_FINGER_C2H2_1"/>
    <property type="match status" value="2"/>
</dbReference>
<dbReference type="GO" id="GO:0009116">
    <property type="term" value="P:nucleoside metabolic process"/>
    <property type="evidence" value="ECO:0007669"/>
    <property type="project" value="InterPro"/>
</dbReference>
<dbReference type="InterPro" id="IPR056125">
    <property type="entry name" value="DUF7708"/>
</dbReference>
<evidence type="ECO:0000256" key="6">
    <source>
        <dbReference type="SAM" id="Coils"/>
    </source>
</evidence>
<dbReference type="InterPro" id="IPR036236">
    <property type="entry name" value="Znf_C2H2_sf"/>
</dbReference>
<keyword evidence="4" id="KW-0862">Zinc</keyword>
<dbReference type="PANTHER" id="PTHR10039:SF14">
    <property type="entry name" value="NACHT DOMAIN-CONTAINING PROTEIN"/>
    <property type="match status" value="1"/>
</dbReference>
<evidence type="ECO:0000256" key="2">
    <source>
        <dbReference type="ARBA" id="ARBA00022737"/>
    </source>
</evidence>
<evidence type="ECO:0000313" key="9">
    <source>
        <dbReference type="Proteomes" id="UP000053732"/>
    </source>
</evidence>
<keyword evidence="9" id="KW-1185">Reference proteome</keyword>
<evidence type="ECO:0000259" key="7">
    <source>
        <dbReference type="PROSITE" id="PS50157"/>
    </source>
</evidence>
<dbReference type="InterPro" id="IPR056884">
    <property type="entry name" value="NPHP3-like_N"/>
</dbReference>
<protein>
    <submittedName>
        <fullName evidence="8">Nucleoside phosphorylase</fullName>
    </submittedName>
</protein>
<dbReference type="SUPFAM" id="SSF53167">
    <property type="entry name" value="Purine and uridine phosphorylases"/>
    <property type="match status" value="1"/>
</dbReference>
<keyword evidence="1" id="KW-0479">Metal-binding</keyword>
<feature type="domain" description="C2H2-type" evidence="7">
    <location>
        <begin position="1290"/>
        <end position="1317"/>
    </location>
</feature>
<evidence type="ECO:0000256" key="4">
    <source>
        <dbReference type="ARBA" id="ARBA00022833"/>
    </source>
</evidence>
<dbReference type="FunFam" id="3.30.160.60:FF:000358">
    <property type="entry name" value="zinc finger protein 24"/>
    <property type="match status" value="1"/>
</dbReference>
<keyword evidence="6" id="KW-0175">Coiled coil</keyword>
<keyword evidence="2" id="KW-0677">Repeat</keyword>
<dbReference type="InterPro" id="IPR000845">
    <property type="entry name" value="Nucleoside_phosphorylase_d"/>
</dbReference>
<dbReference type="Pfam" id="PF24883">
    <property type="entry name" value="NPHP3_N"/>
    <property type="match status" value="1"/>
</dbReference>